<gene>
    <name evidence="1" type="ORF">M8818_007431</name>
</gene>
<organism evidence="1 2">
    <name type="scientific">Zalaria obscura</name>
    <dbReference type="NCBI Taxonomy" id="2024903"/>
    <lineage>
        <taxon>Eukaryota</taxon>
        <taxon>Fungi</taxon>
        <taxon>Dikarya</taxon>
        <taxon>Ascomycota</taxon>
        <taxon>Pezizomycotina</taxon>
        <taxon>Dothideomycetes</taxon>
        <taxon>Dothideomycetidae</taxon>
        <taxon>Dothideales</taxon>
        <taxon>Zalariaceae</taxon>
        <taxon>Zalaria</taxon>
    </lineage>
</organism>
<reference evidence="1" key="1">
    <citation type="submission" date="2024-02" db="EMBL/GenBank/DDBJ databases">
        <title>Metagenome Assembled Genome of Zalaria obscura JY119.</title>
        <authorList>
            <person name="Vighnesh L."/>
            <person name="Jagadeeshwari U."/>
            <person name="Venkata Ramana C."/>
            <person name="Sasikala C."/>
        </authorList>
    </citation>
    <scope>NUCLEOTIDE SEQUENCE</scope>
    <source>
        <strain evidence="1">JY119</strain>
    </source>
</reference>
<dbReference type="Proteomes" id="UP001320706">
    <property type="component" value="Unassembled WGS sequence"/>
</dbReference>
<proteinExistence type="predicted"/>
<name>A0ACC3S7C5_9PEZI</name>
<protein>
    <submittedName>
        <fullName evidence="1">Uncharacterized protein</fullName>
    </submittedName>
</protein>
<evidence type="ECO:0000313" key="2">
    <source>
        <dbReference type="Proteomes" id="UP001320706"/>
    </source>
</evidence>
<accession>A0ACC3S7C5</accession>
<dbReference type="EMBL" id="JAMKPW020000043">
    <property type="protein sequence ID" value="KAK8194243.1"/>
    <property type="molecule type" value="Genomic_DNA"/>
</dbReference>
<evidence type="ECO:0000313" key="1">
    <source>
        <dbReference type="EMBL" id="KAK8194243.1"/>
    </source>
</evidence>
<comment type="caution">
    <text evidence="1">The sequence shown here is derived from an EMBL/GenBank/DDBJ whole genome shotgun (WGS) entry which is preliminary data.</text>
</comment>
<keyword evidence="2" id="KW-1185">Reference proteome</keyword>
<sequence>MKGIGKQEAERERDKAEREKKVTRGEELRGKGGLIFGMHIGTYRYPETWADVASQLKPNRLGLYRVQKAARILRTTPTGSLGSIMFSRISCTLVNIRDRHAIIQLHPPPRR</sequence>